<accession>A0ABP8BL01</accession>
<dbReference type="Proteomes" id="UP001501772">
    <property type="component" value="Unassembled WGS sequence"/>
</dbReference>
<dbReference type="RefSeq" id="WP_344852689.1">
    <property type="nucleotide sequence ID" value="NZ_BAABBY010000008.1"/>
</dbReference>
<protein>
    <recommendedName>
        <fullName evidence="5">PPPDE domain-containing protein</fullName>
    </recommendedName>
</protein>
<feature type="region of interest" description="Disordered" evidence="1">
    <location>
        <begin position="272"/>
        <end position="304"/>
    </location>
</feature>
<evidence type="ECO:0000313" key="3">
    <source>
        <dbReference type="EMBL" id="GAA4209302.1"/>
    </source>
</evidence>
<keyword evidence="2" id="KW-1133">Transmembrane helix</keyword>
<keyword evidence="4" id="KW-1185">Reference proteome</keyword>
<evidence type="ECO:0000256" key="2">
    <source>
        <dbReference type="SAM" id="Phobius"/>
    </source>
</evidence>
<sequence>MILKTKFSFHPKFTIPFLFVFALIAFWSCKKNNFLQQDHEVITKKVLSKDSPDFSSRLAAIKEKFYANKLDQKLIPNVKQSIVWKPDWEHPSTQVVNDSVSYIFYRLKAYLKQDGKLLEAKEVGMATYLMVKNEKEFFKAFYYHPVNVADKAQNSKTFSVENFTGNLLLKNLSNGKSFLLDYVNGTVSQSYSKRRLLAVNRQTIKRPDATSYIETQCHTELRSCLFASDSPGYCSGIQIVSSETCQWPPSMCGVTYSLIDSSEETICEDVWFPDPPADPGESGGSGGGGDGGEANSGVMSMPPPPESPITDMKKFLSCFDKSKSASLTVYAEKIANSFPGHAFISIKQGSNTMVFGFYPKETFPSTLSGPGVMGDNGQHAYNAATNYGDISAEKLEKIIDTAIKFSSSNYTLTNNNCANFALEVLRIMGVTDMTGVCTPDNIYDLIKPFGTITNGKAPKTQRSCD</sequence>
<feature type="transmembrane region" description="Helical" evidence="2">
    <location>
        <begin position="12"/>
        <end position="28"/>
    </location>
</feature>
<keyword evidence="2" id="KW-0812">Transmembrane</keyword>
<comment type="caution">
    <text evidence="3">The sequence shown here is derived from an EMBL/GenBank/DDBJ whole genome shotgun (WGS) entry which is preliminary data.</text>
</comment>
<dbReference type="EMBL" id="BAABBY010000008">
    <property type="protein sequence ID" value="GAA4209302.1"/>
    <property type="molecule type" value="Genomic_DNA"/>
</dbReference>
<proteinExistence type="predicted"/>
<evidence type="ECO:0008006" key="5">
    <source>
        <dbReference type="Google" id="ProtNLM"/>
    </source>
</evidence>
<evidence type="ECO:0000256" key="1">
    <source>
        <dbReference type="SAM" id="MobiDB-lite"/>
    </source>
</evidence>
<evidence type="ECO:0000313" key="4">
    <source>
        <dbReference type="Proteomes" id="UP001501772"/>
    </source>
</evidence>
<name>A0ABP8BL01_9SPHI</name>
<organism evidence="3 4">
    <name type="scientific">Pedobacter jeongneungensis</name>
    <dbReference type="NCBI Taxonomy" id="947309"/>
    <lineage>
        <taxon>Bacteria</taxon>
        <taxon>Pseudomonadati</taxon>
        <taxon>Bacteroidota</taxon>
        <taxon>Sphingobacteriia</taxon>
        <taxon>Sphingobacteriales</taxon>
        <taxon>Sphingobacteriaceae</taxon>
        <taxon>Pedobacter</taxon>
    </lineage>
</organism>
<gene>
    <name evidence="3" type="ORF">GCM10022289_34550</name>
</gene>
<reference evidence="4" key="1">
    <citation type="journal article" date="2019" name="Int. J. Syst. Evol. Microbiol.">
        <title>The Global Catalogue of Microorganisms (GCM) 10K type strain sequencing project: providing services to taxonomists for standard genome sequencing and annotation.</title>
        <authorList>
            <consortium name="The Broad Institute Genomics Platform"/>
            <consortium name="The Broad Institute Genome Sequencing Center for Infectious Disease"/>
            <person name="Wu L."/>
            <person name="Ma J."/>
        </authorList>
    </citation>
    <scope>NUCLEOTIDE SEQUENCE [LARGE SCALE GENOMIC DNA]</scope>
    <source>
        <strain evidence="4">JCM 17626</strain>
    </source>
</reference>
<keyword evidence="2" id="KW-0472">Membrane</keyword>
<feature type="compositionally biased region" description="Gly residues" evidence="1">
    <location>
        <begin position="281"/>
        <end position="294"/>
    </location>
</feature>